<dbReference type="AlphaFoldDB" id="A0A151X8M4"/>
<dbReference type="Proteomes" id="UP000075809">
    <property type="component" value="Unassembled WGS sequence"/>
</dbReference>
<evidence type="ECO:0000313" key="1">
    <source>
        <dbReference type="EMBL" id="KYQ56727.1"/>
    </source>
</evidence>
<organism evidence="1 2">
    <name type="scientific">Mycetomoellerius zeteki</name>
    <dbReference type="NCBI Taxonomy" id="64791"/>
    <lineage>
        <taxon>Eukaryota</taxon>
        <taxon>Metazoa</taxon>
        <taxon>Ecdysozoa</taxon>
        <taxon>Arthropoda</taxon>
        <taxon>Hexapoda</taxon>
        <taxon>Insecta</taxon>
        <taxon>Pterygota</taxon>
        <taxon>Neoptera</taxon>
        <taxon>Endopterygota</taxon>
        <taxon>Hymenoptera</taxon>
        <taxon>Apocrita</taxon>
        <taxon>Aculeata</taxon>
        <taxon>Formicoidea</taxon>
        <taxon>Formicidae</taxon>
        <taxon>Myrmicinae</taxon>
        <taxon>Mycetomoellerius</taxon>
    </lineage>
</organism>
<name>A0A151X8M4_9HYME</name>
<sequence>MTTTTRHDNHDDDENYEKTTLRDFADDVYPPRILYLHTLLRSVRPDSGGVLAACRRAVTRDARYIPYDLRRTTANATLSPPSYSRRRDSSFPLVPIPFYSHLFPPSFPSSLDSFLSPFFSSVPQFASQKVKRCHFADAYSAL</sequence>
<reference evidence="1 2" key="1">
    <citation type="submission" date="2015-09" db="EMBL/GenBank/DDBJ databases">
        <title>Trachymyrmex zeteki WGS genome.</title>
        <authorList>
            <person name="Nygaard S."/>
            <person name="Hu H."/>
            <person name="Boomsma J."/>
            <person name="Zhang G."/>
        </authorList>
    </citation>
    <scope>NUCLEOTIDE SEQUENCE [LARGE SCALE GENOMIC DNA]</scope>
    <source>
        <strain evidence="1">Tzet28-1</strain>
        <tissue evidence="1">Whole body</tissue>
    </source>
</reference>
<accession>A0A151X8M4</accession>
<dbReference type="EMBL" id="KQ982409">
    <property type="protein sequence ID" value="KYQ56727.1"/>
    <property type="molecule type" value="Genomic_DNA"/>
</dbReference>
<proteinExistence type="predicted"/>
<gene>
    <name evidence="1" type="ORF">ALC60_04326</name>
</gene>
<keyword evidence="2" id="KW-1185">Reference proteome</keyword>
<evidence type="ECO:0000313" key="2">
    <source>
        <dbReference type="Proteomes" id="UP000075809"/>
    </source>
</evidence>
<protein>
    <submittedName>
        <fullName evidence="1">Uncharacterized protein</fullName>
    </submittedName>
</protein>